<evidence type="ECO:0000313" key="1">
    <source>
        <dbReference type="EMBL" id="CAE7475774.1"/>
    </source>
</evidence>
<organism evidence="1 2">
    <name type="scientific">Symbiodinium necroappetens</name>
    <dbReference type="NCBI Taxonomy" id="1628268"/>
    <lineage>
        <taxon>Eukaryota</taxon>
        <taxon>Sar</taxon>
        <taxon>Alveolata</taxon>
        <taxon>Dinophyceae</taxon>
        <taxon>Suessiales</taxon>
        <taxon>Symbiodiniaceae</taxon>
        <taxon>Symbiodinium</taxon>
    </lineage>
</organism>
<reference evidence="1" key="1">
    <citation type="submission" date="2021-02" db="EMBL/GenBank/DDBJ databases">
        <authorList>
            <person name="Dougan E. K."/>
            <person name="Rhodes N."/>
            <person name="Thang M."/>
            <person name="Chan C."/>
        </authorList>
    </citation>
    <scope>NUCLEOTIDE SEQUENCE</scope>
</reference>
<dbReference type="SUPFAM" id="SSF48452">
    <property type="entry name" value="TPR-like"/>
    <property type="match status" value="1"/>
</dbReference>
<dbReference type="Proteomes" id="UP000601435">
    <property type="component" value="Unassembled WGS sequence"/>
</dbReference>
<keyword evidence="2" id="KW-1185">Reference proteome</keyword>
<evidence type="ECO:0000313" key="2">
    <source>
        <dbReference type="Proteomes" id="UP000601435"/>
    </source>
</evidence>
<gene>
    <name evidence="1" type="ORF">SNEC2469_LOCUS13436</name>
</gene>
<dbReference type="AlphaFoldDB" id="A0A812SHW8"/>
<accession>A0A812SHW8</accession>
<protein>
    <submittedName>
        <fullName evidence="1">Uncharacterized protein</fullName>
    </submittedName>
</protein>
<dbReference type="OrthoDB" id="411329at2759"/>
<comment type="caution">
    <text evidence="1">The sequence shown here is derived from an EMBL/GenBank/DDBJ whole genome shotgun (WGS) entry which is preliminary data.</text>
</comment>
<dbReference type="InterPro" id="IPR011990">
    <property type="entry name" value="TPR-like_helical_dom_sf"/>
</dbReference>
<feature type="non-terminal residue" evidence="1">
    <location>
        <position position="1"/>
    </location>
</feature>
<proteinExistence type="predicted"/>
<dbReference type="Pfam" id="PF13424">
    <property type="entry name" value="TPR_12"/>
    <property type="match status" value="1"/>
</dbReference>
<sequence>DREPESKCYVNGATFEVNDAETDSKKCQYAVSRHEHNDMTRVLCHRKTNIDVWADAVDLRSSCKTCTGDCKCFMVLFHYTGKLAFSSITSAHQKFHELRCSYGHDRAHFGDGLYASQYAPEHFGSKLRVALNNYGSCDTDAFDTEPLCCANYWEDIRTKWAEAADFCIPILVPKGLRRDFQKEDYDYEDETGKCKIEAGRNLKGVKQHENRDVWIIEPPDKDMDPERRQKHWKSDTEQRLKLLEMRQKDGNLEGSYESKEEAKKVLKDHGVTGGADSGSMLKSLDHASWRHKALDKHFKLFYDSWKQGDLAVAQNRLAEFESLLERLPLKEKDHDRYTLKTYQAAVFSDQGNMEKAEELLEEVLKYRKKTRGEAHMETLACHDLLAKLFLNWRKFEKAEKHAQEALNGREGPDPDKNSDNLHVLRSRSFLQEILIEKAQSEESPLSEDVFEKAFTTMQDCATKMLPEEVLREPEFAESGYEDHRAALAMWNNAACVARRFAALLKVNGEKKKLMLQRADTIYALLYEASKQPGSWDHAVHHARIASNWALVLDLRKSTEKNPEKVLEKAIKTIEGRIKTLADPDT</sequence>
<dbReference type="EMBL" id="CAJNJA010021437">
    <property type="protein sequence ID" value="CAE7475774.1"/>
    <property type="molecule type" value="Genomic_DNA"/>
</dbReference>
<dbReference type="Gene3D" id="1.25.40.10">
    <property type="entry name" value="Tetratricopeptide repeat domain"/>
    <property type="match status" value="1"/>
</dbReference>
<name>A0A812SHW8_9DINO</name>
<feature type="non-terminal residue" evidence="1">
    <location>
        <position position="585"/>
    </location>
</feature>